<dbReference type="EMBL" id="CP009246">
    <property type="protein sequence ID" value="APT87643.1"/>
    <property type="molecule type" value="Genomic_DNA"/>
</dbReference>
<dbReference type="AlphaFoldDB" id="A0A1L7CP71"/>
<dbReference type="OrthoDB" id="4412276at2"/>
<organism evidence="2 4">
    <name type="scientific">Corynebacterium flavescens</name>
    <dbReference type="NCBI Taxonomy" id="28028"/>
    <lineage>
        <taxon>Bacteria</taxon>
        <taxon>Bacillati</taxon>
        <taxon>Actinomycetota</taxon>
        <taxon>Actinomycetes</taxon>
        <taxon>Mycobacteriales</taxon>
        <taxon>Corynebacteriaceae</taxon>
        <taxon>Corynebacterium</taxon>
    </lineage>
</organism>
<dbReference type="SMART" id="SM00507">
    <property type="entry name" value="HNHc"/>
    <property type="match status" value="1"/>
</dbReference>
<proteinExistence type="predicted"/>
<evidence type="ECO:0000313" key="5">
    <source>
        <dbReference type="Proteomes" id="UP000315353"/>
    </source>
</evidence>
<evidence type="ECO:0000313" key="3">
    <source>
        <dbReference type="EMBL" id="GEB96971.1"/>
    </source>
</evidence>
<evidence type="ECO:0000313" key="4">
    <source>
        <dbReference type="Proteomes" id="UP000185479"/>
    </source>
</evidence>
<reference evidence="3 5" key="2">
    <citation type="submission" date="2019-06" db="EMBL/GenBank/DDBJ databases">
        <title>Whole genome shotgun sequence of Corynebacterium flavescens NBRC 14136.</title>
        <authorList>
            <person name="Hosoyama A."/>
            <person name="Uohara A."/>
            <person name="Ohji S."/>
            <person name="Ichikawa N."/>
        </authorList>
    </citation>
    <scope>NUCLEOTIDE SEQUENCE [LARGE SCALE GENOMIC DNA]</scope>
    <source>
        <strain evidence="3 5">NBRC 14136</strain>
    </source>
</reference>
<dbReference type="GeneID" id="82881225"/>
<dbReference type="KEGG" id="cfc:CFLV_11080"/>
<dbReference type="Proteomes" id="UP000185479">
    <property type="component" value="Chromosome"/>
</dbReference>
<sequence length="320" mass="34851">MLQTYAAQLASPMDLLGEAFGLSETELRALGLPASEARELFHLAQVYFGPTAFSARQRAARATAHSLPTLKLIERYAARAGSQREAWALRERLCTAAGDTPQIQTLARSLVPARRPPQRGVRLTRRRDGDWTLSITGESSLLADVYAAVGSGVEGVDKLIRHGAGRARVTTNVIVTLDALDRILDGDGEEVTLRMTNGATLTGAQLLQRTLSEHGYATLVHPVSGPVNLYRTQRLASAKQRIMASAQNPTCAWPGCNHPADTAQIHHLRAWHHGGNTNADNLAVCCSYHNSINDDDPNAPPRRGRLVRQEGRVTWIPPWG</sequence>
<accession>A0A1L7CP71</accession>
<dbReference type="CDD" id="cd00085">
    <property type="entry name" value="HNHc"/>
    <property type="match status" value="1"/>
</dbReference>
<dbReference type="EMBL" id="BJNB01000004">
    <property type="protein sequence ID" value="GEB96971.1"/>
    <property type="molecule type" value="Genomic_DNA"/>
</dbReference>
<dbReference type="RefSeq" id="WP_075730569.1">
    <property type="nucleotide sequence ID" value="NZ_BJNB01000004.1"/>
</dbReference>
<dbReference type="STRING" id="28028.CFLV_11080"/>
<keyword evidence="2" id="KW-0540">Nuclease</keyword>
<protein>
    <submittedName>
        <fullName evidence="2">HNH endonuclease</fullName>
    </submittedName>
</protein>
<dbReference type="Proteomes" id="UP000315353">
    <property type="component" value="Unassembled WGS sequence"/>
</dbReference>
<keyword evidence="4" id="KW-1185">Reference proteome</keyword>
<feature type="domain" description="HNH nuclease" evidence="1">
    <location>
        <begin position="238"/>
        <end position="291"/>
    </location>
</feature>
<reference evidence="2 4" key="1">
    <citation type="submission" date="2014-08" db="EMBL/GenBank/DDBJ databases">
        <title>Complete genome sequence of Corynebacterium flavescens OJ8(T)(=DSM 20296(T)), isolated from cheese.</title>
        <authorList>
            <person name="Ruckert C."/>
            <person name="Albersmeier A."/>
            <person name="Winkler A."/>
            <person name="Kalinowski J."/>
        </authorList>
    </citation>
    <scope>NUCLEOTIDE SEQUENCE [LARGE SCALE GENOMIC DNA]</scope>
    <source>
        <strain evidence="2 4">OJ8</strain>
    </source>
</reference>
<keyword evidence="2" id="KW-0255">Endonuclease</keyword>
<gene>
    <name evidence="3" type="ORF">CFL01nite_04660</name>
    <name evidence="2" type="ORF">CFLV_11080</name>
</gene>
<keyword evidence="2" id="KW-0378">Hydrolase</keyword>
<dbReference type="InterPro" id="IPR003615">
    <property type="entry name" value="HNH_nuc"/>
</dbReference>
<evidence type="ECO:0000313" key="2">
    <source>
        <dbReference type="EMBL" id="APT87643.1"/>
    </source>
</evidence>
<dbReference type="Gene3D" id="1.10.30.50">
    <property type="match status" value="1"/>
</dbReference>
<dbReference type="GO" id="GO:0004519">
    <property type="term" value="F:endonuclease activity"/>
    <property type="evidence" value="ECO:0007669"/>
    <property type="project" value="UniProtKB-KW"/>
</dbReference>
<evidence type="ECO:0000259" key="1">
    <source>
        <dbReference type="SMART" id="SM00507"/>
    </source>
</evidence>
<name>A0A1L7CP71_CORFL</name>